<dbReference type="InterPro" id="IPR056884">
    <property type="entry name" value="NPHP3-like_N"/>
</dbReference>
<dbReference type="EMBL" id="JBFTWV010000341">
    <property type="protein sequence ID" value="KAL2782709.1"/>
    <property type="molecule type" value="Genomic_DNA"/>
</dbReference>
<organism evidence="3 4">
    <name type="scientific">Aspergillus keveii</name>
    <dbReference type="NCBI Taxonomy" id="714993"/>
    <lineage>
        <taxon>Eukaryota</taxon>
        <taxon>Fungi</taxon>
        <taxon>Dikarya</taxon>
        <taxon>Ascomycota</taxon>
        <taxon>Pezizomycotina</taxon>
        <taxon>Eurotiomycetes</taxon>
        <taxon>Eurotiomycetidae</taxon>
        <taxon>Eurotiales</taxon>
        <taxon>Aspergillaceae</taxon>
        <taxon>Aspergillus</taxon>
        <taxon>Aspergillus subgen. Nidulantes</taxon>
    </lineage>
</organism>
<comment type="caution">
    <text evidence="3">The sequence shown here is derived from an EMBL/GenBank/DDBJ whole genome shotgun (WGS) entry which is preliminary data.</text>
</comment>
<evidence type="ECO:0000256" key="1">
    <source>
        <dbReference type="ARBA" id="ARBA00022737"/>
    </source>
</evidence>
<proteinExistence type="predicted"/>
<name>A0ABR4FHJ3_9EURO</name>
<accession>A0ABR4FHJ3</accession>
<dbReference type="PANTHER" id="PTHR10039:SF17">
    <property type="entry name" value="FUNGAL STAND N-TERMINAL GOODBYE DOMAIN-CONTAINING PROTEIN-RELATED"/>
    <property type="match status" value="1"/>
</dbReference>
<reference evidence="3 4" key="1">
    <citation type="submission" date="2024-07" db="EMBL/GenBank/DDBJ databases">
        <title>Section-level genome sequencing and comparative genomics of Aspergillus sections Usti and Cavernicolus.</title>
        <authorList>
            <consortium name="Lawrence Berkeley National Laboratory"/>
            <person name="Nybo J.L."/>
            <person name="Vesth T.C."/>
            <person name="Theobald S."/>
            <person name="Frisvad J.C."/>
            <person name="Larsen T.O."/>
            <person name="Kjaerboelling I."/>
            <person name="Rothschild-Mancinelli K."/>
            <person name="Lyhne E.K."/>
            <person name="Kogle M.E."/>
            <person name="Barry K."/>
            <person name="Clum A."/>
            <person name="Na H."/>
            <person name="Ledsgaard L."/>
            <person name="Lin J."/>
            <person name="Lipzen A."/>
            <person name="Kuo A."/>
            <person name="Riley R."/>
            <person name="Mondo S."/>
            <person name="Labutti K."/>
            <person name="Haridas S."/>
            <person name="Pangalinan J."/>
            <person name="Salamov A.A."/>
            <person name="Simmons B.A."/>
            <person name="Magnuson J.K."/>
            <person name="Chen J."/>
            <person name="Drula E."/>
            <person name="Henrissat B."/>
            <person name="Wiebenga A."/>
            <person name="Lubbers R.J."/>
            <person name="Gomes A.C."/>
            <person name="Makela M.R."/>
            <person name="Stajich J."/>
            <person name="Grigoriev I.V."/>
            <person name="Mortensen U.H."/>
            <person name="De Vries R.P."/>
            <person name="Baker S.E."/>
            <person name="Andersen M.R."/>
        </authorList>
    </citation>
    <scope>NUCLEOTIDE SEQUENCE [LARGE SCALE GENOMIC DNA]</scope>
    <source>
        <strain evidence="3 4">CBS 209.92</strain>
    </source>
</reference>
<dbReference type="InterPro" id="IPR027417">
    <property type="entry name" value="P-loop_NTPase"/>
</dbReference>
<sequence>MRGKAGTGKSTISRTIASFLSKKGVLGGSFFFKRNEAERGNAKRLFPTLAKQLANSHVTSRMKAGILKALRDIPDISEKNLGDQFENLILQPLLAIYDGAAVTVIIVIDALDECDQAKDIQTILNLFSQVKGSSALQLRLFLTSRAEQPIVTAFKAIKANGHEYRELALDEEDQTDVRDDIALFFEQKLELIREQRDLSPNWPGDEKVQALVRMSVPLFVFAATVCRMFDDQQWFPDGTLEEILTHQYGNTELARTYLPVFEQLLRNQTESKQAKLIREYCTVIGTIITLEAPLPATSLSILTGLSNEVVKIKLSSLHSVLSVPDDDEEPVRLFHQSFPDFLTDPSGSARRPFWVDKKQMHRELKATCMDIMRSNLRKNTELSP</sequence>
<dbReference type="Proteomes" id="UP001610563">
    <property type="component" value="Unassembled WGS sequence"/>
</dbReference>
<dbReference type="PANTHER" id="PTHR10039">
    <property type="entry name" value="AMELOGENIN"/>
    <property type="match status" value="1"/>
</dbReference>
<gene>
    <name evidence="3" type="ORF">BJX66DRAFT_320081</name>
</gene>
<dbReference type="SUPFAM" id="SSF52540">
    <property type="entry name" value="P-loop containing nucleoside triphosphate hydrolases"/>
    <property type="match status" value="1"/>
</dbReference>
<keyword evidence="1" id="KW-0677">Repeat</keyword>
<evidence type="ECO:0000259" key="2">
    <source>
        <dbReference type="Pfam" id="PF24883"/>
    </source>
</evidence>
<dbReference type="Gene3D" id="3.40.50.300">
    <property type="entry name" value="P-loop containing nucleotide triphosphate hydrolases"/>
    <property type="match status" value="1"/>
</dbReference>
<protein>
    <recommendedName>
        <fullName evidence="2">Nephrocystin 3-like N-terminal domain-containing protein</fullName>
    </recommendedName>
</protein>
<evidence type="ECO:0000313" key="3">
    <source>
        <dbReference type="EMBL" id="KAL2782709.1"/>
    </source>
</evidence>
<feature type="domain" description="Nephrocystin 3-like N-terminal" evidence="2">
    <location>
        <begin position="2"/>
        <end position="145"/>
    </location>
</feature>
<dbReference type="Pfam" id="PF24883">
    <property type="entry name" value="NPHP3_N"/>
    <property type="match status" value="1"/>
</dbReference>
<evidence type="ECO:0000313" key="4">
    <source>
        <dbReference type="Proteomes" id="UP001610563"/>
    </source>
</evidence>
<keyword evidence="4" id="KW-1185">Reference proteome</keyword>